<dbReference type="SUPFAM" id="SSF57196">
    <property type="entry name" value="EGF/Laminin"/>
    <property type="match status" value="2"/>
</dbReference>
<dbReference type="PANTHER" id="PTHR13802">
    <property type="entry name" value="MUCIN 4-RELATED"/>
    <property type="match status" value="1"/>
</dbReference>
<evidence type="ECO:0000256" key="4">
    <source>
        <dbReference type="ARBA" id="ARBA00023157"/>
    </source>
</evidence>
<keyword evidence="4" id="KW-1015">Disulfide bond</keyword>
<dbReference type="FunFam" id="2.10.25.10:FF:000038">
    <property type="entry name" value="Fibrillin 2"/>
    <property type="match status" value="1"/>
</dbReference>
<dbReference type="PROSITE" id="PS01186">
    <property type="entry name" value="EGF_2"/>
    <property type="match status" value="2"/>
</dbReference>
<dbReference type="Pfam" id="PF07645">
    <property type="entry name" value="EGF_CA"/>
    <property type="match status" value="2"/>
</dbReference>
<dbReference type="PROSITE" id="PS50026">
    <property type="entry name" value="EGF_3"/>
    <property type="match status" value="1"/>
</dbReference>
<evidence type="ECO:0000256" key="1">
    <source>
        <dbReference type="ARBA" id="ARBA00022536"/>
    </source>
</evidence>
<dbReference type="SMART" id="SM00179">
    <property type="entry name" value="EGF_CA"/>
    <property type="match status" value="2"/>
</dbReference>
<name>A0A9D4LM49_DREPO</name>
<dbReference type="SMART" id="SM00181">
    <property type="entry name" value="EGF"/>
    <property type="match status" value="2"/>
</dbReference>
<dbReference type="InterPro" id="IPR051495">
    <property type="entry name" value="Epithelial_Barrier/Signaling"/>
</dbReference>
<evidence type="ECO:0000256" key="3">
    <source>
        <dbReference type="ARBA" id="ARBA00022737"/>
    </source>
</evidence>
<evidence type="ECO:0000313" key="8">
    <source>
        <dbReference type="EMBL" id="KAH3860466.1"/>
    </source>
</evidence>
<dbReference type="PANTHER" id="PTHR13802:SF52">
    <property type="entry name" value="MUCIN-4"/>
    <property type="match status" value="1"/>
</dbReference>
<keyword evidence="1 5" id="KW-0245">EGF-like domain</keyword>
<dbReference type="InterPro" id="IPR049883">
    <property type="entry name" value="NOTCH1_EGF-like"/>
</dbReference>
<feature type="domain" description="EGF-like" evidence="7">
    <location>
        <begin position="665"/>
        <end position="708"/>
    </location>
</feature>
<evidence type="ECO:0000256" key="6">
    <source>
        <dbReference type="SAM" id="SignalP"/>
    </source>
</evidence>
<keyword evidence="2 6" id="KW-0732">Signal</keyword>
<keyword evidence="9" id="KW-1185">Reference proteome</keyword>
<keyword evidence="3" id="KW-0677">Repeat</keyword>
<dbReference type="PROSITE" id="PS00010">
    <property type="entry name" value="ASX_HYDROXYL"/>
    <property type="match status" value="2"/>
</dbReference>
<dbReference type="InterPro" id="IPR000742">
    <property type="entry name" value="EGF"/>
</dbReference>
<comment type="caution">
    <text evidence="8">The sequence shown here is derived from an EMBL/GenBank/DDBJ whole genome shotgun (WGS) entry which is preliminary data.</text>
</comment>
<feature type="signal peptide" evidence="6">
    <location>
        <begin position="1"/>
        <end position="26"/>
    </location>
</feature>
<evidence type="ECO:0000313" key="9">
    <source>
        <dbReference type="Proteomes" id="UP000828390"/>
    </source>
</evidence>
<dbReference type="InterPro" id="IPR001881">
    <property type="entry name" value="EGF-like_Ca-bd_dom"/>
</dbReference>
<dbReference type="CDD" id="cd00054">
    <property type="entry name" value="EGF_CA"/>
    <property type="match status" value="1"/>
</dbReference>
<dbReference type="InterPro" id="IPR018097">
    <property type="entry name" value="EGF_Ca-bd_CS"/>
</dbReference>
<dbReference type="Proteomes" id="UP000828390">
    <property type="component" value="Unassembled WGS sequence"/>
</dbReference>
<evidence type="ECO:0000256" key="5">
    <source>
        <dbReference type="PROSITE-ProRule" id="PRU00076"/>
    </source>
</evidence>
<dbReference type="EMBL" id="JAIWYP010000002">
    <property type="protein sequence ID" value="KAH3860466.1"/>
    <property type="molecule type" value="Genomic_DNA"/>
</dbReference>
<dbReference type="AlphaFoldDB" id="A0A9D4LM49"/>
<comment type="caution">
    <text evidence="5">Lacks conserved residue(s) required for the propagation of feature annotation.</text>
</comment>
<gene>
    <name evidence="8" type="ORF">DPMN_023366</name>
</gene>
<protein>
    <recommendedName>
        <fullName evidence="7">EGF-like domain-containing protein</fullName>
    </recommendedName>
</protein>
<sequence length="802" mass="90915">MAKTFGLFLLYVCLLTVQITINKATAQQFGSTTNLCEKILTDKNLISLFAETKDAANPCACAEYDMAQDAMFEKVGICYEELLFNDCVKQRCCYSENGKLLTGYRDNRFSISDGIQHSMNEIHDSCCNINNQSRCNAFYEITQSNNCQRHQDQHAAYSWGDPVIETVSTTSYSFNGHGEYVFLKSNNTLEIQARTDYLIANSTDSTIFTAFVFTIYPQKPSIHVIFNRTSMNLNLYDSKGIFKTSTSSVCNPRQPLMTGAFFVLCSNTASALGFQIAPQVKLSNIKALVTLDNEFMNIKITYSKELANMTGLAGNVQGGFYVSPNGAKYSVNSSESLMFEYGETWSLRNNINSSNFWYNLTGGDFSFFNKKSTPRFLENLLDDPDELFKNCNNSMISAFKNTCKHSWDNQTSNECMLTIARTCNTTLGKAIQEQVERQRYELQRKSNKPPTFMASMPNETTLIYKGYSSWTQNLLDHVQDENRAGLRFEVKPNITEMEIVGGVLNWTVGTALRYMNLSDNSIQFIVYDQFNMSESHSVRIRYCGCEDPSECEFQNEDDDNAECRCRNRFVEGLFCEIKIDPCSKYVCYKNDTCNTTYSGDGSPCAVCPLGFYEETHGPNQLCRDLNECNDARTHNCDQECINDLGSYHCACNNGYQLKGNFTCSDVDECVLGNYSCPNPHEECVNLPGTYTCGCASGYSKFNTTSFCVKLVAPAVGSLVGSEQSTEQLSECYNKRPVKKQKTFSTKSEELQYWQIQYFKGEVEKQEREKQLFDIKIRMVLADEKRRDQKVVDDFINGAYFED</sequence>
<accession>A0A9D4LM49</accession>
<organism evidence="8 9">
    <name type="scientific">Dreissena polymorpha</name>
    <name type="common">Zebra mussel</name>
    <name type="synonym">Mytilus polymorpha</name>
    <dbReference type="NCBI Taxonomy" id="45954"/>
    <lineage>
        <taxon>Eukaryota</taxon>
        <taxon>Metazoa</taxon>
        <taxon>Spiralia</taxon>
        <taxon>Lophotrochozoa</taxon>
        <taxon>Mollusca</taxon>
        <taxon>Bivalvia</taxon>
        <taxon>Autobranchia</taxon>
        <taxon>Heteroconchia</taxon>
        <taxon>Euheterodonta</taxon>
        <taxon>Imparidentia</taxon>
        <taxon>Neoheterodontei</taxon>
        <taxon>Myida</taxon>
        <taxon>Dreissenoidea</taxon>
        <taxon>Dreissenidae</taxon>
        <taxon>Dreissena</taxon>
    </lineage>
</organism>
<proteinExistence type="predicted"/>
<evidence type="ECO:0000259" key="7">
    <source>
        <dbReference type="PROSITE" id="PS50026"/>
    </source>
</evidence>
<dbReference type="Gene3D" id="2.10.25.10">
    <property type="entry name" value="Laminin"/>
    <property type="match status" value="2"/>
</dbReference>
<dbReference type="PROSITE" id="PS01187">
    <property type="entry name" value="EGF_CA"/>
    <property type="match status" value="1"/>
</dbReference>
<reference evidence="8" key="2">
    <citation type="submission" date="2020-11" db="EMBL/GenBank/DDBJ databases">
        <authorList>
            <person name="McCartney M.A."/>
            <person name="Auch B."/>
            <person name="Kono T."/>
            <person name="Mallez S."/>
            <person name="Becker A."/>
            <person name="Gohl D.M."/>
            <person name="Silverstein K.A.T."/>
            <person name="Koren S."/>
            <person name="Bechman K.B."/>
            <person name="Herman A."/>
            <person name="Abrahante J.E."/>
            <person name="Garbe J."/>
        </authorList>
    </citation>
    <scope>NUCLEOTIDE SEQUENCE</scope>
    <source>
        <strain evidence="8">Duluth1</strain>
        <tissue evidence="8">Whole animal</tissue>
    </source>
</reference>
<dbReference type="InterPro" id="IPR000152">
    <property type="entry name" value="EGF-type_Asp/Asn_hydroxyl_site"/>
</dbReference>
<feature type="chain" id="PRO_5038824724" description="EGF-like domain-containing protein" evidence="6">
    <location>
        <begin position="27"/>
        <end position="802"/>
    </location>
</feature>
<reference evidence="8" key="1">
    <citation type="journal article" date="2019" name="bioRxiv">
        <title>The Genome of the Zebra Mussel, Dreissena polymorpha: A Resource for Invasive Species Research.</title>
        <authorList>
            <person name="McCartney M.A."/>
            <person name="Auch B."/>
            <person name="Kono T."/>
            <person name="Mallez S."/>
            <person name="Zhang Y."/>
            <person name="Obille A."/>
            <person name="Becker A."/>
            <person name="Abrahante J.E."/>
            <person name="Garbe J."/>
            <person name="Badalamenti J.P."/>
            <person name="Herman A."/>
            <person name="Mangelson H."/>
            <person name="Liachko I."/>
            <person name="Sullivan S."/>
            <person name="Sone E.D."/>
            <person name="Koren S."/>
            <person name="Silverstein K.A.T."/>
            <person name="Beckman K.B."/>
            <person name="Gohl D.M."/>
        </authorList>
    </citation>
    <scope>NUCLEOTIDE SEQUENCE</scope>
    <source>
        <strain evidence="8">Duluth1</strain>
        <tissue evidence="8">Whole animal</tissue>
    </source>
</reference>
<evidence type="ECO:0000256" key="2">
    <source>
        <dbReference type="ARBA" id="ARBA00022729"/>
    </source>
</evidence>
<dbReference type="GO" id="GO:0005509">
    <property type="term" value="F:calcium ion binding"/>
    <property type="evidence" value="ECO:0007669"/>
    <property type="project" value="InterPro"/>
</dbReference>